<dbReference type="Gene3D" id="3.40.50.300">
    <property type="entry name" value="P-loop containing nucleotide triphosphate hydrolases"/>
    <property type="match status" value="1"/>
</dbReference>
<dbReference type="AlphaFoldDB" id="A0A0H5Q6R5"/>
<feature type="domain" description="DJ-1/PfpI" evidence="2">
    <location>
        <begin position="223"/>
        <end position="326"/>
    </location>
</feature>
<dbReference type="InterPro" id="IPR027417">
    <property type="entry name" value="P-loop_NTPase"/>
</dbReference>
<reference evidence="4" key="2">
    <citation type="submission" date="2015-07" db="EMBL/GenBank/DDBJ databases">
        <title>Plasmids, circular viruses and viroids from rat gut.</title>
        <authorList>
            <person name="Jorgensen T.J."/>
            <person name="Hansen M.A."/>
            <person name="Xu Z."/>
            <person name="Tabak M.A."/>
            <person name="Sorensen S.J."/>
            <person name="Hansen L.H."/>
        </authorList>
    </citation>
    <scope>NUCLEOTIDE SEQUENCE</scope>
    <source>
        <strain evidence="4">RGFK1374</strain>
    </source>
</reference>
<dbReference type="Gene3D" id="3.40.50.880">
    <property type="match status" value="1"/>
</dbReference>
<dbReference type="InterPro" id="IPR002818">
    <property type="entry name" value="DJ-1/PfpI"/>
</dbReference>
<dbReference type="PANTHER" id="PTHR41287">
    <property type="match status" value="1"/>
</dbReference>
<dbReference type="InterPro" id="IPR046461">
    <property type="entry name" value="TerL_ATPase"/>
</dbReference>
<dbReference type="InterPro" id="IPR005021">
    <property type="entry name" value="Terminase_largesu-like"/>
</dbReference>
<reference evidence="4" key="1">
    <citation type="submission" date="2015-06" db="EMBL/GenBank/DDBJ databases">
        <authorList>
            <person name="Joergensen T."/>
        </authorList>
    </citation>
    <scope>NUCLEOTIDE SEQUENCE</scope>
    <source>
        <strain evidence="4">RGFK1374</strain>
    </source>
</reference>
<dbReference type="PANTHER" id="PTHR41287:SF1">
    <property type="entry name" value="PROTEIN YMFN"/>
    <property type="match status" value="1"/>
</dbReference>
<name>A0A0H5Q6R5_9ZZZZ</name>
<evidence type="ECO:0000313" key="4">
    <source>
        <dbReference type="EMBL" id="CRY97119.1"/>
    </source>
</evidence>
<proteinExistence type="predicted"/>
<dbReference type="InterPro" id="IPR029062">
    <property type="entry name" value="Class_I_gatase-like"/>
</dbReference>
<evidence type="ECO:0000259" key="3">
    <source>
        <dbReference type="Pfam" id="PF03354"/>
    </source>
</evidence>
<sequence>MTQDKLHPAERYAQQVRSKEILTCELVQLAVERYYRDLDNALDKGWYFDRKAAQRAISFIERLKHTKGEWAGQRFRLEPWQQFVLWNIFGWKNADGTRRFRYAYIEIARKNGKTALSAGIGLYMLFADGEARPEVYSAATVKDQAKICFSDAVEIVKATDLKHYLTTYRNSIVYELKGGMMKPLSSDYGTHDGLNPSCGIIDEFHAHKDSGMFDVIKSACLITDVMIFPGGMPGSTELAGFGKLMNIMQEHYAEGGTVAAICAAPSVVLGQLPNLEGKKMTCYDGFEQALIDKGVEYSKEGVVVDGNIITGRGAGWAIDFGLAILARLKGEDTAKRVRREIML</sequence>
<evidence type="ECO:0000256" key="1">
    <source>
        <dbReference type="ARBA" id="ARBA00022962"/>
    </source>
</evidence>
<organism evidence="4">
    <name type="scientific">uncultured prokaryote</name>
    <dbReference type="NCBI Taxonomy" id="198431"/>
    <lineage>
        <taxon>unclassified sequences</taxon>
        <taxon>environmental samples</taxon>
    </lineage>
</organism>
<protein>
    <submittedName>
        <fullName evidence="4">Uncharacterized protein</fullName>
    </submittedName>
</protein>
<feature type="domain" description="Terminase large subunit-like ATPase" evidence="3">
    <location>
        <begin position="79"/>
        <end position="219"/>
    </location>
</feature>
<dbReference type="EMBL" id="LN853935">
    <property type="protein sequence ID" value="CRY97119.1"/>
    <property type="molecule type" value="Genomic_DNA"/>
</dbReference>
<accession>A0A0H5Q6R5</accession>
<dbReference type="SUPFAM" id="SSF52317">
    <property type="entry name" value="Class I glutamine amidotransferase-like"/>
    <property type="match status" value="1"/>
</dbReference>
<dbReference type="Pfam" id="PF03354">
    <property type="entry name" value="TerL_ATPase"/>
    <property type="match status" value="1"/>
</dbReference>
<evidence type="ECO:0000259" key="2">
    <source>
        <dbReference type="Pfam" id="PF01965"/>
    </source>
</evidence>
<keyword evidence="1" id="KW-0315">Glutamine amidotransferase</keyword>
<dbReference type="Pfam" id="PF01965">
    <property type="entry name" value="DJ-1_PfpI"/>
    <property type="match status" value="1"/>
</dbReference>